<feature type="binding site" evidence="8">
    <location>
        <begin position="58"/>
        <end position="63"/>
    </location>
    <ligand>
        <name>ITP</name>
        <dbReference type="ChEBI" id="CHEBI:61402"/>
    </ligand>
</feature>
<protein>
    <recommendedName>
        <fullName evidence="8">Inosine triphosphate pyrophosphatase</fullName>
        <shortName evidence="8">ITPase</shortName>
        <shortName evidence="8">Inosine triphosphatase</shortName>
        <ecNumber evidence="8">3.6.1.66</ecNumber>
    </recommendedName>
    <alternativeName>
        <fullName evidence="8">Non-canonical purine NTP pyrophosphatase</fullName>
    </alternativeName>
    <alternativeName>
        <fullName evidence="8">Non-standard purine NTP pyrophosphatase</fullName>
    </alternativeName>
    <alternativeName>
        <fullName evidence="8">Nucleoside-triphosphate diphosphatase</fullName>
    </alternativeName>
    <alternativeName>
        <fullName evidence="8">Nucleoside-triphosphate pyrophosphatase</fullName>
        <shortName evidence="8">NTPase</shortName>
    </alternativeName>
    <alternativeName>
        <fullName evidence="8">XTP/dITP diphosphatase</fullName>
    </alternativeName>
</protein>
<dbReference type="PANTHER" id="PTHR11067">
    <property type="entry name" value="INOSINE TRIPHOSPHATE PYROPHOSPHATASE/HAM1 PROTEIN"/>
    <property type="match status" value="1"/>
</dbReference>
<evidence type="ECO:0000256" key="7">
    <source>
        <dbReference type="ARBA" id="ARBA00023080"/>
    </source>
</evidence>
<keyword evidence="4 8" id="KW-0547">Nucleotide-binding</keyword>
<evidence type="ECO:0000256" key="9">
    <source>
        <dbReference type="SAM" id="SignalP"/>
    </source>
</evidence>
<evidence type="ECO:0000256" key="5">
    <source>
        <dbReference type="ARBA" id="ARBA00022801"/>
    </source>
</evidence>
<dbReference type="HAMAP" id="MF_03148">
    <property type="entry name" value="HAM1_NTPase"/>
    <property type="match status" value="1"/>
</dbReference>
<dbReference type="InterPro" id="IPR002637">
    <property type="entry name" value="RdgB/HAM1"/>
</dbReference>
<evidence type="ECO:0000256" key="4">
    <source>
        <dbReference type="ARBA" id="ARBA00022741"/>
    </source>
</evidence>
<dbReference type="PANTHER" id="PTHR11067:SF9">
    <property type="entry name" value="INOSINE TRIPHOSPHATE PYROPHOSPHATASE"/>
    <property type="match status" value="1"/>
</dbReference>
<comment type="subunit">
    <text evidence="8">Homodimer.</text>
</comment>
<comment type="cofactor">
    <cofactor evidence="8">
        <name>Mg(2+)</name>
        <dbReference type="ChEBI" id="CHEBI:18420"/>
    </cofactor>
    <cofactor evidence="8">
        <name>Mn(2+)</name>
        <dbReference type="ChEBI" id="CHEBI:29035"/>
    </cofactor>
    <text evidence="8">Binds 1 divalent metal cation per subunit; can use either Mg(2+) or Mn(2+).</text>
</comment>
<dbReference type="Pfam" id="PF01725">
    <property type="entry name" value="Ham1p_like"/>
    <property type="match status" value="1"/>
</dbReference>
<comment type="catalytic activity">
    <reaction evidence="8">
        <text>ITP + H2O = IMP + diphosphate + H(+)</text>
        <dbReference type="Rhea" id="RHEA:29399"/>
        <dbReference type="ChEBI" id="CHEBI:15377"/>
        <dbReference type="ChEBI" id="CHEBI:15378"/>
        <dbReference type="ChEBI" id="CHEBI:33019"/>
        <dbReference type="ChEBI" id="CHEBI:58053"/>
        <dbReference type="ChEBI" id="CHEBI:61402"/>
        <dbReference type="EC" id="3.6.1.66"/>
    </reaction>
</comment>
<feature type="chain" id="PRO_5045754199" description="Inosine triphosphate pyrophosphatase" evidence="9">
    <location>
        <begin position="32"/>
        <end position="264"/>
    </location>
</feature>
<dbReference type="EMBL" id="JBBJCI010000034">
    <property type="protein sequence ID" value="KAK7253747.1"/>
    <property type="molecule type" value="Genomic_DNA"/>
</dbReference>
<dbReference type="SUPFAM" id="SSF52972">
    <property type="entry name" value="ITPase-like"/>
    <property type="match status" value="1"/>
</dbReference>
<sequence length="264" mass="28503">MAGNRAARCCCLSGSWLRLALPLLLVAAATALHGPQTSRRRAVRAFGGDECLSIKFVTGNAMKLREVEAILSQNGLPLPLEQCDLDLDEYQGVAEDIAAAKCRLAAEATGGAAMIDDTSLCLEALGGMPGPYIKWFSHVDLPRVLEGYECKRAYAQSCVAFSVGPGSVPLVFTGRAHGVIVDAPRGDAGFGWDACFKPDGHDATFAEMDAATKNGISHRSRALEQLSNYLKGDADLLVALCAERVMEAQEPEDRFFFHRRRKEI</sequence>
<keyword evidence="5 8" id="KW-0378">Hydrolase</keyword>
<comment type="similarity">
    <text evidence="1 8">Belongs to the HAM1 NTPase family.</text>
</comment>
<feature type="binding site" evidence="8">
    <location>
        <position position="213"/>
    </location>
    <ligand>
        <name>ITP</name>
        <dbReference type="ChEBI" id="CHEBI:61402"/>
    </ligand>
</feature>
<feature type="binding site" evidence="8">
    <location>
        <begin position="190"/>
        <end position="193"/>
    </location>
    <ligand>
        <name>ITP</name>
        <dbReference type="ChEBI" id="CHEBI:61402"/>
    </ligand>
</feature>
<feature type="binding site" evidence="8">
    <location>
        <position position="89"/>
    </location>
    <ligand>
        <name>Mg(2+)</name>
        <dbReference type="ChEBI" id="CHEBI:18420"/>
    </ligand>
</feature>
<reference evidence="10 11" key="1">
    <citation type="submission" date="2024-03" db="EMBL/GenBank/DDBJ databases">
        <title>Aureococcus anophagefferens CCMP1851 and Kratosvirus quantuckense: Draft genome of a second virus-susceptible host strain in the model system.</title>
        <authorList>
            <person name="Chase E."/>
            <person name="Truchon A.R."/>
            <person name="Schepens W."/>
            <person name="Wilhelm S.W."/>
        </authorList>
    </citation>
    <scope>NUCLEOTIDE SEQUENCE [LARGE SCALE GENOMIC DNA]</scope>
    <source>
        <strain evidence="10 11">CCMP1851</strain>
    </source>
</reference>
<evidence type="ECO:0000256" key="6">
    <source>
        <dbReference type="ARBA" id="ARBA00022842"/>
    </source>
</evidence>
<comment type="catalytic activity">
    <reaction evidence="8">
        <text>dITP + H2O = dIMP + diphosphate + H(+)</text>
        <dbReference type="Rhea" id="RHEA:28342"/>
        <dbReference type="ChEBI" id="CHEBI:15377"/>
        <dbReference type="ChEBI" id="CHEBI:15378"/>
        <dbReference type="ChEBI" id="CHEBI:33019"/>
        <dbReference type="ChEBI" id="CHEBI:61194"/>
        <dbReference type="ChEBI" id="CHEBI:61382"/>
        <dbReference type="EC" id="3.6.1.66"/>
    </reaction>
</comment>
<organism evidence="10 11">
    <name type="scientific">Aureococcus anophagefferens</name>
    <name type="common">Harmful bloom alga</name>
    <dbReference type="NCBI Taxonomy" id="44056"/>
    <lineage>
        <taxon>Eukaryota</taxon>
        <taxon>Sar</taxon>
        <taxon>Stramenopiles</taxon>
        <taxon>Ochrophyta</taxon>
        <taxon>Pelagophyceae</taxon>
        <taxon>Pelagomonadales</taxon>
        <taxon>Pelagomonadaceae</taxon>
        <taxon>Aureococcus</taxon>
    </lineage>
</organism>
<keyword evidence="7 8" id="KW-0546">Nucleotide metabolism</keyword>
<evidence type="ECO:0000256" key="3">
    <source>
        <dbReference type="ARBA" id="ARBA00022723"/>
    </source>
</evidence>
<proteinExistence type="inferred from homology"/>
<comment type="catalytic activity">
    <reaction evidence="8">
        <text>XTP + H2O = XMP + diphosphate + H(+)</text>
        <dbReference type="Rhea" id="RHEA:28610"/>
        <dbReference type="ChEBI" id="CHEBI:15377"/>
        <dbReference type="ChEBI" id="CHEBI:15378"/>
        <dbReference type="ChEBI" id="CHEBI:33019"/>
        <dbReference type="ChEBI" id="CHEBI:57464"/>
        <dbReference type="ChEBI" id="CHEBI:61314"/>
        <dbReference type="EC" id="3.6.1.66"/>
    </reaction>
</comment>
<feature type="binding site" evidence="8">
    <location>
        <begin position="117"/>
        <end position="118"/>
    </location>
    <ligand>
        <name>ITP</name>
        <dbReference type="ChEBI" id="CHEBI:61402"/>
    </ligand>
</feature>
<gene>
    <name evidence="10" type="primary">HAM1</name>
    <name evidence="10" type="ORF">SO694_00002444</name>
</gene>
<feature type="signal peptide" evidence="9">
    <location>
        <begin position="1"/>
        <end position="31"/>
    </location>
</feature>
<accession>A0ABR1GD45</accession>
<dbReference type="EC" id="3.6.1.66" evidence="8"/>
<dbReference type="Gene3D" id="3.90.950.10">
    <property type="match status" value="1"/>
</dbReference>
<dbReference type="Proteomes" id="UP001363151">
    <property type="component" value="Unassembled WGS sequence"/>
</dbReference>
<keyword evidence="2 8" id="KW-0963">Cytoplasm</keyword>
<feature type="binding site" evidence="8">
    <location>
        <position position="117"/>
    </location>
    <ligand>
        <name>Mg(2+)</name>
        <dbReference type="ChEBI" id="CHEBI:18420"/>
    </ligand>
</feature>
<dbReference type="InterPro" id="IPR029001">
    <property type="entry name" value="ITPase-like_fam"/>
</dbReference>
<evidence type="ECO:0000313" key="10">
    <source>
        <dbReference type="EMBL" id="KAK7253747.1"/>
    </source>
</evidence>
<dbReference type="InterPro" id="IPR027502">
    <property type="entry name" value="ITPase"/>
</dbReference>
<evidence type="ECO:0000313" key="11">
    <source>
        <dbReference type="Proteomes" id="UP001363151"/>
    </source>
</evidence>
<keyword evidence="3 8" id="KW-0479">Metal-binding</keyword>
<keyword evidence="8" id="KW-0464">Manganese</keyword>
<evidence type="ECO:0000256" key="2">
    <source>
        <dbReference type="ARBA" id="ARBA00022490"/>
    </source>
</evidence>
<feature type="binding site" evidence="8">
    <location>
        <begin position="218"/>
        <end position="219"/>
    </location>
    <ligand>
        <name>ITP</name>
        <dbReference type="ChEBI" id="CHEBI:61402"/>
    </ligand>
</feature>
<comment type="subcellular location">
    <subcellularLocation>
        <location evidence="8">Cytoplasm</location>
    </subcellularLocation>
</comment>
<keyword evidence="9" id="KW-0732">Signal</keyword>
<keyword evidence="6 8" id="KW-0460">Magnesium</keyword>
<dbReference type="CDD" id="cd00515">
    <property type="entry name" value="HAM1"/>
    <property type="match status" value="1"/>
</dbReference>
<comment type="function">
    <text evidence="8">Pyrophosphatase that hydrolyzes non-canonical purine nucleotides such as inosine triphosphate (ITP), deoxyinosine triphosphate (dITP) or xanthosine 5'-triphosphate (XTP) to their respective monophosphate derivatives. The enzyme does not distinguish between the deoxy- and ribose forms. Probably excludes non-canonical purines from RNA and DNA precursor pools, thus preventing their incorporation into RNA and DNA and avoiding chromosomal lesions.</text>
</comment>
<keyword evidence="11" id="KW-1185">Reference proteome</keyword>
<evidence type="ECO:0000256" key="8">
    <source>
        <dbReference type="HAMAP-Rule" id="MF_03148"/>
    </source>
</evidence>
<evidence type="ECO:0000256" key="1">
    <source>
        <dbReference type="ARBA" id="ARBA00008023"/>
    </source>
</evidence>
<name>A0ABR1GD45_AURAN</name>
<feature type="binding site" evidence="8">
    <location>
        <position position="101"/>
    </location>
    <ligand>
        <name>ITP</name>
        <dbReference type="ChEBI" id="CHEBI:61402"/>
    </ligand>
</feature>
<comment type="caution">
    <text evidence="10">The sequence shown here is derived from an EMBL/GenBank/DDBJ whole genome shotgun (WGS) entry which is preliminary data.</text>
</comment>